<organism evidence="1">
    <name type="scientific">Bactrocera latifrons</name>
    <name type="common">Malaysian fruit fly</name>
    <name type="synonym">Chaetodacus latifrons</name>
    <dbReference type="NCBI Taxonomy" id="174628"/>
    <lineage>
        <taxon>Eukaryota</taxon>
        <taxon>Metazoa</taxon>
        <taxon>Ecdysozoa</taxon>
        <taxon>Arthropoda</taxon>
        <taxon>Hexapoda</taxon>
        <taxon>Insecta</taxon>
        <taxon>Pterygota</taxon>
        <taxon>Neoptera</taxon>
        <taxon>Endopterygota</taxon>
        <taxon>Diptera</taxon>
        <taxon>Brachycera</taxon>
        <taxon>Muscomorpha</taxon>
        <taxon>Tephritoidea</taxon>
        <taxon>Tephritidae</taxon>
        <taxon>Bactrocera</taxon>
        <taxon>Bactrocera</taxon>
    </lineage>
</organism>
<accession>A0A0K8UEM2</accession>
<dbReference type="AlphaFoldDB" id="A0A0K8UEM2"/>
<reference evidence="1" key="1">
    <citation type="submission" date="2015-06" db="EMBL/GenBank/DDBJ databases">
        <authorList>
            <person name="Hoefler B.C."/>
            <person name="Straight P.D."/>
        </authorList>
    </citation>
    <scope>NUCLEOTIDE SEQUENCE</scope>
</reference>
<protein>
    <submittedName>
        <fullName evidence="1">Uncharacterized protein</fullName>
    </submittedName>
</protein>
<gene>
    <name evidence="1" type="ORF">c2_g1_i1</name>
</gene>
<dbReference type="EMBL" id="GDHF01027569">
    <property type="protein sequence ID" value="JAI24745.1"/>
    <property type="molecule type" value="Transcribed_RNA"/>
</dbReference>
<sequence>MTRETVAAATLQIDVYTTTADNSTCARRETAAAPATIAPLAASVKRANHRRVNLSKFNSTTATKTTNCYNSYDRDRTRSTTLLKSITTKRRDGDFIVLH</sequence>
<evidence type="ECO:0000313" key="1">
    <source>
        <dbReference type="EMBL" id="JAI24745.1"/>
    </source>
</evidence>
<name>A0A0K8UEM2_BACLA</name>
<proteinExistence type="predicted"/>